<keyword evidence="2" id="KW-1185">Reference proteome</keyword>
<dbReference type="InterPro" id="IPR021109">
    <property type="entry name" value="Peptidase_aspartic_dom_sf"/>
</dbReference>
<dbReference type="PANTHER" id="PTHR33240">
    <property type="entry name" value="OS08G0508500 PROTEIN"/>
    <property type="match status" value="1"/>
</dbReference>
<sequence length="117" mass="13390">MHIDPGSSISIIPKSLLQLLGIPMHRLAATNTAISGFNSGRSYPLGKLRLKCQIGDQKTEVTCYVIEVDIPYNILLGRQWIHDYMIVSSTLHQYFKYVNRHGFVRTEFCQHRSLQRG</sequence>
<reference evidence="1" key="2">
    <citation type="submission" date="2023-04" db="EMBL/GenBank/DDBJ databases">
        <authorList>
            <person name="Bruccoleri R.E."/>
            <person name="Oakeley E.J."/>
            <person name="Faust A.-M."/>
            <person name="Dessus-Babus S."/>
            <person name="Altorfer M."/>
            <person name="Burckhardt D."/>
            <person name="Oertli M."/>
            <person name="Naumann U."/>
            <person name="Petersen F."/>
            <person name="Wong J."/>
        </authorList>
    </citation>
    <scope>NUCLEOTIDE SEQUENCE</scope>
    <source>
        <strain evidence="1">GSM-AAB239-AS_SAM_17_03QT</strain>
        <tissue evidence="1">Leaf</tissue>
    </source>
</reference>
<dbReference type="PANTHER" id="PTHR33240:SF15">
    <property type="entry name" value="GAG-PRO-LIKE PROTEIN"/>
    <property type="match status" value="1"/>
</dbReference>
<dbReference type="EMBL" id="JANAVB010003400">
    <property type="protein sequence ID" value="KAJ6849665.1"/>
    <property type="molecule type" value="Genomic_DNA"/>
</dbReference>
<comment type="caution">
    <text evidence="1">The sequence shown here is derived from an EMBL/GenBank/DDBJ whole genome shotgun (WGS) entry which is preliminary data.</text>
</comment>
<accession>A0AAX6IB76</accession>
<proteinExistence type="predicted"/>
<reference evidence="1" key="1">
    <citation type="journal article" date="2023" name="GigaByte">
        <title>Genome assembly of the bearded iris, Iris pallida Lam.</title>
        <authorList>
            <person name="Bruccoleri R.E."/>
            <person name="Oakeley E.J."/>
            <person name="Faust A.M.E."/>
            <person name="Altorfer M."/>
            <person name="Dessus-Babus S."/>
            <person name="Burckhardt D."/>
            <person name="Oertli M."/>
            <person name="Naumann U."/>
            <person name="Petersen F."/>
            <person name="Wong J."/>
        </authorList>
    </citation>
    <scope>NUCLEOTIDE SEQUENCE</scope>
    <source>
        <strain evidence="1">GSM-AAB239-AS_SAM_17_03QT</strain>
    </source>
</reference>
<gene>
    <name evidence="1" type="ORF">M6B38_268125</name>
</gene>
<evidence type="ECO:0000313" key="2">
    <source>
        <dbReference type="Proteomes" id="UP001140949"/>
    </source>
</evidence>
<dbReference type="Proteomes" id="UP001140949">
    <property type="component" value="Unassembled WGS sequence"/>
</dbReference>
<dbReference type="AlphaFoldDB" id="A0AAX6IB76"/>
<protein>
    <submittedName>
        <fullName evidence="1">Uncharacterized protein</fullName>
    </submittedName>
</protein>
<organism evidence="1 2">
    <name type="scientific">Iris pallida</name>
    <name type="common">Sweet iris</name>
    <dbReference type="NCBI Taxonomy" id="29817"/>
    <lineage>
        <taxon>Eukaryota</taxon>
        <taxon>Viridiplantae</taxon>
        <taxon>Streptophyta</taxon>
        <taxon>Embryophyta</taxon>
        <taxon>Tracheophyta</taxon>
        <taxon>Spermatophyta</taxon>
        <taxon>Magnoliopsida</taxon>
        <taxon>Liliopsida</taxon>
        <taxon>Asparagales</taxon>
        <taxon>Iridaceae</taxon>
        <taxon>Iridoideae</taxon>
        <taxon>Irideae</taxon>
        <taxon>Iris</taxon>
    </lineage>
</organism>
<dbReference type="Gene3D" id="2.40.70.10">
    <property type="entry name" value="Acid Proteases"/>
    <property type="match status" value="1"/>
</dbReference>
<dbReference type="Pfam" id="PF13650">
    <property type="entry name" value="Asp_protease_2"/>
    <property type="match status" value="1"/>
</dbReference>
<evidence type="ECO:0000313" key="1">
    <source>
        <dbReference type="EMBL" id="KAJ6849665.1"/>
    </source>
</evidence>
<name>A0AAX6IB76_IRIPA</name>
<dbReference type="SUPFAM" id="SSF50630">
    <property type="entry name" value="Acid proteases"/>
    <property type="match status" value="1"/>
</dbReference>
<dbReference type="CDD" id="cd00303">
    <property type="entry name" value="retropepsin_like"/>
    <property type="match status" value="1"/>
</dbReference>